<keyword evidence="3" id="KW-0472">Membrane</keyword>
<evidence type="ECO:0000313" key="5">
    <source>
        <dbReference type="Proteomes" id="UP000233469"/>
    </source>
</evidence>
<dbReference type="EMBL" id="LLXL01000127">
    <property type="protein sequence ID" value="PKK77464.1"/>
    <property type="molecule type" value="Genomic_DNA"/>
</dbReference>
<reference evidence="4 5" key="1">
    <citation type="submission" date="2016-04" db="EMBL/GenBank/DDBJ databases">
        <title>Genome analyses suggest a sexual origin of heterokaryosis in a supposedly ancient asexual fungus.</title>
        <authorList>
            <person name="Ropars J."/>
            <person name="Sedzielewska K."/>
            <person name="Noel J."/>
            <person name="Charron P."/>
            <person name="Farinelli L."/>
            <person name="Marton T."/>
            <person name="Kruger M."/>
            <person name="Pelin A."/>
            <person name="Brachmann A."/>
            <person name="Corradi N."/>
        </authorList>
    </citation>
    <scope>NUCLEOTIDE SEQUENCE [LARGE SCALE GENOMIC DNA]</scope>
    <source>
        <strain evidence="4 5">C2</strain>
    </source>
</reference>
<dbReference type="Proteomes" id="UP000233469">
    <property type="component" value="Unassembled WGS sequence"/>
</dbReference>
<evidence type="ECO:0000256" key="2">
    <source>
        <dbReference type="ARBA" id="ARBA00022840"/>
    </source>
</evidence>
<keyword evidence="1" id="KW-0547">Nucleotide-binding</keyword>
<name>A0A2N1NUC2_9GLOM</name>
<comment type="caution">
    <text evidence="4">The sequence shown here is derived from an EMBL/GenBank/DDBJ whole genome shotgun (WGS) entry which is preliminary data.</text>
</comment>
<proteinExistence type="predicted"/>
<dbReference type="GO" id="GO:0005524">
    <property type="term" value="F:ATP binding"/>
    <property type="evidence" value="ECO:0007669"/>
    <property type="project" value="UniProtKB-KW"/>
</dbReference>
<evidence type="ECO:0000256" key="1">
    <source>
        <dbReference type="ARBA" id="ARBA00022741"/>
    </source>
</evidence>
<gene>
    <name evidence="4" type="ORF">RhiirC2_844307</name>
</gene>
<dbReference type="SUPFAM" id="SSF100920">
    <property type="entry name" value="Heat shock protein 70kD (HSP70), peptide-binding domain"/>
    <property type="match status" value="1"/>
</dbReference>
<dbReference type="InterPro" id="IPR029047">
    <property type="entry name" value="HSP70_peptide-bd_sf"/>
</dbReference>
<protein>
    <submittedName>
        <fullName evidence="4">HSP70-domain-containing protein</fullName>
    </submittedName>
</protein>
<evidence type="ECO:0000256" key="3">
    <source>
        <dbReference type="SAM" id="Phobius"/>
    </source>
</evidence>
<dbReference type="Pfam" id="PF00012">
    <property type="entry name" value="HSP70"/>
    <property type="match status" value="1"/>
</dbReference>
<organism evidence="4 5">
    <name type="scientific">Rhizophagus irregularis</name>
    <dbReference type="NCBI Taxonomy" id="588596"/>
    <lineage>
        <taxon>Eukaryota</taxon>
        <taxon>Fungi</taxon>
        <taxon>Fungi incertae sedis</taxon>
        <taxon>Mucoromycota</taxon>
        <taxon>Glomeromycotina</taxon>
        <taxon>Glomeromycetes</taxon>
        <taxon>Glomerales</taxon>
        <taxon>Glomeraceae</taxon>
        <taxon>Rhizophagus</taxon>
    </lineage>
</organism>
<dbReference type="AlphaFoldDB" id="A0A2N1NUC2"/>
<keyword evidence="3" id="KW-0812">Transmembrane</keyword>
<keyword evidence="2" id="KW-0067">ATP-binding</keyword>
<reference evidence="4 5" key="2">
    <citation type="submission" date="2017-10" db="EMBL/GenBank/DDBJ databases">
        <title>Extensive intraspecific genome diversity in a model arbuscular mycorrhizal fungus.</title>
        <authorList>
            <person name="Chen E.C.H."/>
            <person name="Morin E."/>
            <person name="Baudet D."/>
            <person name="Noel J."/>
            <person name="Ndikumana S."/>
            <person name="Charron P."/>
            <person name="St-Onge C."/>
            <person name="Giorgi J."/>
            <person name="Grigoriev I.V."/>
            <person name="Roux C."/>
            <person name="Martin F.M."/>
            <person name="Corradi N."/>
        </authorList>
    </citation>
    <scope>NUCLEOTIDE SEQUENCE [LARGE SCALE GENOMIC DNA]</scope>
    <source>
        <strain evidence="4 5">C2</strain>
    </source>
</reference>
<evidence type="ECO:0000313" key="4">
    <source>
        <dbReference type="EMBL" id="PKK77464.1"/>
    </source>
</evidence>
<dbReference type="VEuPathDB" id="FungiDB:RhiirFUN_016495"/>
<dbReference type="GO" id="GO:0140662">
    <property type="term" value="F:ATP-dependent protein folding chaperone"/>
    <property type="evidence" value="ECO:0007669"/>
    <property type="project" value="InterPro"/>
</dbReference>
<dbReference type="InterPro" id="IPR013126">
    <property type="entry name" value="Hsp_70_fam"/>
</dbReference>
<keyword evidence="3" id="KW-1133">Transmembrane helix</keyword>
<dbReference type="VEuPathDB" id="FungiDB:FUN_011983"/>
<feature type="transmembrane region" description="Helical" evidence="3">
    <location>
        <begin position="6"/>
        <end position="28"/>
    </location>
</feature>
<dbReference type="Gene3D" id="2.60.34.10">
    <property type="entry name" value="Substrate Binding Domain Of DNAk, Chain A, domain 1"/>
    <property type="match status" value="1"/>
</dbReference>
<sequence length="184" mass="21070">MAEEYVVISGEIVVVVVVVIIGVFVEIIDDDDDIEVNSEHNCERAKHILSEYNHVHIDSCLYNHTEKCSFKKLRVPYVNLPTIRPLFIQKNKFSLHQRHYYPSLNQKLIKFINPDEAVALYGAALQAAILLENTTEKIKDILLHDVNAFNIVTSGDVITPFIEYNTIIPIKKPKIFKLRSNSSH</sequence>
<accession>A0A2N1NUC2</accession>